<dbReference type="GO" id="GO:0007018">
    <property type="term" value="P:microtubule-based movement"/>
    <property type="evidence" value="ECO:0007669"/>
    <property type="project" value="InterPro"/>
</dbReference>
<name>A0A8S4RLA0_9NEOP</name>
<evidence type="ECO:0000256" key="1">
    <source>
        <dbReference type="ARBA" id="ARBA00004245"/>
    </source>
</evidence>
<dbReference type="Gene3D" id="3.40.850.10">
    <property type="entry name" value="Kinesin motor domain"/>
    <property type="match status" value="1"/>
</dbReference>
<proteinExistence type="inferred from homology"/>
<dbReference type="GO" id="GO:0007052">
    <property type="term" value="P:mitotic spindle organization"/>
    <property type="evidence" value="ECO:0007669"/>
    <property type="project" value="TreeGrafter"/>
</dbReference>
<sequence>MPNAEMAAPTVENVRVVVRVRPMDQKERLDGAYNCVSVDPVNNTIAVTRSNVSPAEPPRIYAYDAVFDTNTTQYFLGRALSPTLGKQICDTVDGCSGTQEAAGRSLLVASYNTCGKSRGDD</sequence>
<reference evidence="9" key="1">
    <citation type="submission" date="2022-03" db="EMBL/GenBank/DDBJ databases">
        <authorList>
            <person name="Lindestad O."/>
        </authorList>
    </citation>
    <scope>NUCLEOTIDE SEQUENCE</scope>
</reference>
<organism evidence="9 10">
    <name type="scientific">Pararge aegeria aegeria</name>
    <dbReference type="NCBI Taxonomy" id="348720"/>
    <lineage>
        <taxon>Eukaryota</taxon>
        <taxon>Metazoa</taxon>
        <taxon>Ecdysozoa</taxon>
        <taxon>Arthropoda</taxon>
        <taxon>Hexapoda</taxon>
        <taxon>Insecta</taxon>
        <taxon>Pterygota</taxon>
        <taxon>Neoptera</taxon>
        <taxon>Endopterygota</taxon>
        <taxon>Lepidoptera</taxon>
        <taxon>Glossata</taxon>
        <taxon>Ditrysia</taxon>
        <taxon>Papilionoidea</taxon>
        <taxon>Nymphalidae</taxon>
        <taxon>Satyrinae</taxon>
        <taxon>Satyrini</taxon>
        <taxon>Parargina</taxon>
        <taxon>Pararge</taxon>
    </lineage>
</organism>
<dbReference type="GO" id="GO:0051231">
    <property type="term" value="P:spindle elongation"/>
    <property type="evidence" value="ECO:0007669"/>
    <property type="project" value="TreeGrafter"/>
</dbReference>
<keyword evidence="10" id="KW-1185">Reference proteome</keyword>
<dbReference type="OrthoDB" id="3176171at2759"/>
<evidence type="ECO:0000256" key="6">
    <source>
        <dbReference type="ARBA" id="ARBA00023212"/>
    </source>
</evidence>
<feature type="non-terminal residue" evidence="9">
    <location>
        <position position="1"/>
    </location>
</feature>
<dbReference type="GO" id="GO:0005875">
    <property type="term" value="C:microtubule associated complex"/>
    <property type="evidence" value="ECO:0007669"/>
    <property type="project" value="TreeGrafter"/>
</dbReference>
<protein>
    <submittedName>
        <fullName evidence="9">Jg23220 protein</fullName>
    </submittedName>
</protein>
<evidence type="ECO:0000313" key="10">
    <source>
        <dbReference type="Proteomes" id="UP000838756"/>
    </source>
</evidence>
<keyword evidence="5" id="KW-0175">Coiled coil</keyword>
<evidence type="ECO:0000256" key="7">
    <source>
        <dbReference type="PROSITE-ProRule" id="PRU00283"/>
    </source>
</evidence>
<dbReference type="PANTHER" id="PTHR47969:SF15">
    <property type="entry name" value="CHROMOSOME-ASSOCIATED KINESIN KIF4A-RELATED"/>
    <property type="match status" value="1"/>
</dbReference>
<keyword evidence="2" id="KW-0963">Cytoplasm</keyword>
<dbReference type="InterPro" id="IPR036961">
    <property type="entry name" value="Kinesin_motor_dom_sf"/>
</dbReference>
<dbReference type="SUPFAM" id="SSF52540">
    <property type="entry name" value="P-loop containing nucleoside triphosphate hydrolases"/>
    <property type="match status" value="1"/>
</dbReference>
<dbReference type="GO" id="GO:0008017">
    <property type="term" value="F:microtubule binding"/>
    <property type="evidence" value="ECO:0007669"/>
    <property type="project" value="InterPro"/>
</dbReference>
<comment type="subcellular location">
    <subcellularLocation>
        <location evidence="1">Cytoplasm</location>
        <location evidence="1">Cytoskeleton</location>
    </subcellularLocation>
</comment>
<comment type="caution">
    <text evidence="7">Lacks conserved residue(s) required for the propagation of feature annotation.</text>
</comment>
<evidence type="ECO:0000256" key="2">
    <source>
        <dbReference type="ARBA" id="ARBA00022490"/>
    </source>
</evidence>
<dbReference type="InterPro" id="IPR001752">
    <property type="entry name" value="Kinesin_motor_dom"/>
</dbReference>
<dbReference type="GO" id="GO:0003777">
    <property type="term" value="F:microtubule motor activity"/>
    <property type="evidence" value="ECO:0007669"/>
    <property type="project" value="InterPro"/>
</dbReference>
<evidence type="ECO:0000313" key="9">
    <source>
        <dbReference type="EMBL" id="CAH2236864.1"/>
    </source>
</evidence>
<keyword evidence="4" id="KW-0067">ATP-binding</keyword>
<dbReference type="PROSITE" id="PS50067">
    <property type="entry name" value="KINESIN_MOTOR_2"/>
    <property type="match status" value="1"/>
</dbReference>
<dbReference type="InterPro" id="IPR027640">
    <property type="entry name" value="Kinesin-like_fam"/>
</dbReference>
<accession>A0A8S4RLA0</accession>
<evidence type="ECO:0000256" key="4">
    <source>
        <dbReference type="ARBA" id="ARBA00022840"/>
    </source>
</evidence>
<dbReference type="EMBL" id="CAKXAJ010025236">
    <property type="protein sequence ID" value="CAH2236864.1"/>
    <property type="molecule type" value="Genomic_DNA"/>
</dbReference>
<gene>
    <name evidence="9" type="primary">jg23220</name>
    <name evidence="9" type="ORF">PAEG_LOCUS14199</name>
</gene>
<comment type="similarity">
    <text evidence="7">Belongs to the TRAFAC class myosin-kinesin ATPase superfamily. Kinesin family.</text>
</comment>
<comment type="caution">
    <text evidence="9">The sequence shown here is derived from an EMBL/GenBank/DDBJ whole genome shotgun (WGS) entry which is preliminary data.</text>
</comment>
<dbReference type="AlphaFoldDB" id="A0A8S4RLA0"/>
<evidence type="ECO:0000256" key="3">
    <source>
        <dbReference type="ARBA" id="ARBA00022741"/>
    </source>
</evidence>
<dbReference type="GO" id="GO:0005524">
    <property type="term" value="F:ATP binding"/>
    <property type="evidence" value="ECO:0007669"/>
    <property type="project" value="UniProtKB-KW"/>
</dbReference>
<keyword evidence="3" id="KW-0547">Nucleotide-binding</keyword>
<dbReference type="InterPro" id="IPR027417">
    <property type="entry name" value="P-loop_NTPase"/>
</dbReference>
<dbReference type="Proteomes" id="UP000838756">
    <property type="component" value="Unassembled WGS sequence"/>
</dbReference>
<feature type="domain" description="Kinesin motor" evidence="8">
    <location>
        <begin position="13"/>
        <end position="73"/>
    </location>
</feature>
<evidence type="ECO:0000256" key="5">
    <source>
        <dbReference type="ARBA" id="ARBA00023054"/>
    </source>
</evidence>
<dbReference type="PANTHER" id="PTHR47969">
    <property type="entry name" value="CHROMOSOME-ASSOCIATED KINESIN KIF4A-RELATED"/>
    <property type="match status" value="1"/>
</dbReference>
<keyword evidence="6" id="KW-0206">Cytoskeleton</keyword>
<evidence type="ECO:0000259" key="8">
    <source>
        <dbReference type="PROSITE" id="PS50067"/>
    </source>
</evidence>